<evidence type="ECO:0000259" key="5">
    <source>
        <dbReference type="SMART" id="SM00451"/>
    </source>
</evidence>
<proteinExistence type="predicted"/>
<feature type="domain" description="U1-type" evidence="5">
    <location>
        <begin position="8"/>
        <end position="43"/>
    </location>
</feature>
<sequence length="290" mass="32082">MSEYWKSTPNYWCKFCKIYVRDTTSDKKNHEATPKHQNNIQRSIRELGKAKEREGREAARAKEEVARLNGVVSGNNGQAAGASNGPRGQKTTVPPPTTVTQVPKLSTTAQKLAHAEQLAAMGVELPEELKREVTGVGGWQVVSERVVPDPQLSISQTKTNTGLSESKDGIKVEALSKGVRKRQVEGNDEEEEEVLPKRKAWGNRFKSYPEDSGDDSTGLDLDVLLGGIAQKQAKQEEDVNIKKEEPAEEEERVPLDAVPDAESNTKKMKVEETDDTAPPPVVFKKRKAKR</sequence>
<keyword evidence="1" id="KW-0479">Metal-binding</keyword>
<protein>
    <recommendedName>
        <fullName evidence="5">U1-type domain-containing protein</fullName>
    </recommendedName>
</protein>
<dbReference type="InterPro" id="IPR013085">
    <property type="entry name" value="U1-CZ_Znf_C2H2"/>
</dbReference>
<evidence type="ECO:0000256" key="2">
    <source>
        <dbReference type="ARBA" id="ARBA00022771"/>
    </source>
</evidence>
<dbReference type="InterPro" id="IPR040023">
    <property type="entry name" value="WBP4"/>
</dbReference>
<organism evidence="6 7">
    <name type="scientific">Polychaeton citri CBS 116435</name>
    <dbReference type="NCBI Taxonomy" id="1314669"/>
    <lineage>
        <taxon>Eukaryota</taxon>
        <taxon>Fungi</taxon>
        <taxon>Dikarya</taxon>
        <taxon>Ascomycota</taxon>
        <taxon>Pezizomycotina</taxon>
        <taxon>Dothideomycetes</taxon>
        <taxon>Dothideomycetidae</taxon>
        <taxon>Capnodiales</taxon>
        <taxon>Capnodiaceae</taxon>
        <taxon>Polychaeton</taxon>
    </lineage>
</organism>
<accession>A0A9P4Q929</accession>
<evidence type="ECO:0000313" key="7">
    <source>
        <dbReference type="Proteomes" id="UP000799441"/>
    </source>
</evidence>
<evidence type="ECO:0000256" key="1">
    <source>
        <dbReference type="ARBA" id="ARBA00022723"/>
    </source>
</evidence>
<dbReference type="OrthoDB" id="191651at2759"/>
<dbReference type="PANTHER" id="PTHR13173:SF10">
    <property type="entry name" value="WW DOMAIN-BINDING PROTEIN 4"/>
    <property type="match status" value="1"/>
</dbReference>
<feature type="region of interest" description="Disordered" evidence="4">
    <location>
        <begin position="232"/>
        <end position="290"/>
    </location>
</feature>
<feature type="compositionally biased region" description="Low complexity" evidence="4">
    <location>
        <begin position="67"/>
        <end position="100"/>
    </location>
</feature>
<evidence type="ECO:0000256" key="4">
    <source>
        <dbReference type="SAM" id="MobiDB-lite"/>
    </source>
</evidence>
<dbReference type="AlphaFoldDB" id="A0A9P4Q929"/>
<dbReference type="Gene3D" id="3.30.160.60">
    <property type="entry name" value="Classic Zinc Finger"/>
    <property type="match status" value="1"/>
</dbReference>
<dbReference type="EMBL" id="MU003780">
    <property type="protein sequence ID" value="KAF2722853.1"/>
    <property type="molecule type" value="Genomic_DNA"/>
</dbReference>
<gene>
    <name evidence="6" type="ORF">K431DRAFT_319515</name>
</gene>
<keyword evidence="2" id="KW-0863">Zinc-finger</keyword>
<dbReference type="GO" id="GO:0003723">
    <property type="term" value="F:RNA binding"/>
    <property type="evidence" value="ECO:0007669"/>
    <property type="project" value="TreeGrafter"/>
</dbReference>
<comment type="caution">
    <text evidence="6">The sequence shown here is derived from an EMBL/GenBank/DDBJ whole genome shotgun (WGS) entry which is preliminary data.</text>
</comment>
<dbReference type="InterPro" id="IPR036236">
    <property type="entry name" value="Znf_C2H2_sf"/>
</dbReference>
<evidence type="ECO:0000256" key="3">
    <source>
        <dbReference type="ARBA" id="ARBA00022833"/>
    </source>
</evidence>
<name>A0A9P4Q929_9PEZI</name>
<feature type="compositionally biased region" description="Basic and acidic residues" evidence="4">
    <location>
        <begin position="233"/>
        <end position="245"/>
    </location>
</feature>
<dbReference type="Proteomes" id="UP000799441">
    <property type="component" value="Unassembled WGS sequence"/>
</dbReference>
<dbReference type="InterPro" id="IPR003604">
    <property type="entry name" value="Matrin/U1-like-C_Znf_C2H2"/>
</dbReference>
<dbReference type="SUPFAM" id="SSF57667">
    <property type="entry name" value="beta-beta-alpha zinc fingers"/>
    <property type="match status" value="1"/>
</dbReference>
<dbReference type="GO" id="GO:0008270">
    <property type="term" value="F:zinc ion binding"/>
    <property type="evidence" value="ECO:0007669"/>
    <property type="project" value="UniProtKB-KW"/>
</dbReference>
<evidence type="ECO:0000313" key="6">
    <source>
        <dbReference type="EMBL" id="KAF2722853.1"/>
    </source>
</evidence>
<dbReference type="GO" id="GO:0071011">
    <property type="term" value="C:precatalytic spliceosome"/>
    <property type="evidence" value="ECO:0007669"/>
    <property type="project" value="TreeGrafter"/>
</dbReference>
<dbReference type="PANTHER" id="PTHR13173">
    <property type="entry name" value="WW DOMAIN BINDING PROTEIN 4"/>
    <property type="match status" value="1"/>
</dbReference>
<reference evidence="6" key="1">
    <citation type="journal article" date="2020" name="Stud. Mycol.">
        <title>101 Dothideomycetes genomes: a test case for predicting lifestyles and emergence of pathogens.</title>
        <authorList>
            <person name="Haridas S."/>
            <person name="Albert R."/>
            <person name="Binder M."/>
            <person name="Bloem J."/>
            <person name="Labutti K."/>
            <person name="Salamov A."/>
            <person name="Andreopoulos B."/>
            <person name="Baker S."/>
            <person name="Barry K."/>
            <person name="Bills G."/>
            <person name="Bluhm B."/>
            <person name="Cannon C."/>
            <person name="Castanera R."/>
            <person name="Culley D."/>
            <person name="Daum C."/>
            <person name="Ezra D."/>
            <person name="Gonzalez J."/>
            <person name="Henrissat B."/>
            <person name="Kuo A."/>
            <person name="Liang C."/>
            <person name="Lipzen A."/>
            <person name="Lutzoni F."/>
            <person name="Magnuson J."/>
            <person name="Mondo S."/>
            <person name="Nolan M."/>
            <person name="Ohm R."/>
            <person name="Pangilinan J."/>
            <person name="Park H.-J."/>
            <person name="Ramirez L."/>
            <person name="Alfaro M."/>
            <person name="Sun H."/>
            <person name="Tritt A."/>
            <person name="Yoshinaga Y."/>
            <person name="Zwiers L.-H."/>
            <person name="Turgeon B."/>
            <person name="Goodwin S."/>
            <person name="Spatafora J."/>
            <person name="Crous P."/>
            <person name="Grigoriev I."/>
        </authorList>
    </citation>
    <scope>NUCLEOTIDE SEQUENCE</scope>
    <source>
        <strain evidence="6">CBS 116435</strain>
    </source>
</reference>
<feature type="compositionally biased region" description="Basic and acidic residues" evidence="4">
    <location>
        <begin position="43"/>
        <end position="66"/>
    </location>
</feature>
<keyword evidence="7" id="KW-1185">Reference proteome</keyword>
<dbReference type="Pfam" id="PF06220">
    <property type="entry name" value="zf-U1"/>
    <property type="match status" value="1"/>
</dbReference>
<dbReference type="SMART" id="SM00451">
    <property type="entry name" value="ZnF_U1"/>
    <property type="match status" value="1"/>
</dbReference>
<keyword evidence="3" id="KW-0862">Zinc</keyword>
<feature type="region of interest" description="Disordered" evidence="4">
    <location>
        <begin position="27"/>
        <end position="100"/>
    </location>
</feature>
<dbReference type="GO" id="GO:0000398">
    <property type="term" value="P:mRNA splicing, via spliceosome"/>
    <property type="evidence" value="ECO:0007669"/>
    <property type="project" value="InterPro"/>
</dbReference>